<keyword evidence="11" id="KW-1185">Reference proteome</keyword>
<name>A0ABQ2F803_9MICO</name>
<reference evidence="11" key="1">
    <citation type="journal article" date="2019" name="Int. J. Syst. Evol. Microbiol.">
        <title>The Global Catalogue of Microorganisms (GCM) 10K type strain sequencing project: providing services to taxonomists for standard genome sequencing and annotation.</title>
        <authorList>
            <consortium name="The Broad Institute Genomics Platform"/>
            <consortium name="The Broad Institute Genome Sequencing Center for Infectious Disease"/>
            <person name="Wu L."/>
            <person name="Ma J."/>
        </authorList>
    </citation>
    <scope>NUCLEOTIDE SEQUENCE [LARGE SCALE GENOMIC DNA]</scope>
    <source>
        <strain evidence="11">CGMCC 1.5362</strain>
    </source>
</reference>
<sequence>MPLLPEDVVRKSFRSANYLKRGYEETEVDSFLEEVVVELRRLHAEVDELKAARLRPLSLQQLDEEQESERVVRERQQLELIRTERRELVAELAAYQTRLDNARADIESADARVADADRAATEAGERQQQAEAAEAEASRRLQRLTHEHDVLLGSHETLVQELRTLRLTAETQATEVLGQHDLFTTGTDDTGQVDDLKVIATIAAELHDHFVEQGRAEGERLSVGARTEAERLQAEAAAEKEQATASAQRILATAHQQAREMTDAATVEKERLVQASQAERDRLIADAEAERAGILADLQARRAVLERRIVELDEQQGAYRDRLRALVQQQLASLDDEEWRLGATTGSEAHAPALP</sequence>
<keyword evidence="4" id="KW-0963">Cytoplasm</keyword>
<evidence type="ECO:0000256" key="8">
    <source>
        <dbReference type="ARBA" id="ARBA00031737"/>
    </source>
</evidence>
<evidence type="ECO:0000256" key="6">
    <source>
        <dbReference type="ARBA" id="ARBA00023054"/>
    </source>
</evidence>
<evidence type="ECO:0000256" key="3">
    <source>
        <dbReference type="ARBA" id="ARBA00018787"/>
    </source>
</evidence>
<dbReference type="PANTHER" id="PTHR35794:SF2">
    <property type="entry name" value="CELL DIVISION PROTEIN DIVIVA"/>
    <property type="match status" value="1"/>
</dbReference>
<organism evidence="10 11">
    <name type="scientific">Ornithinimicrobium pekingense</name>
    <dbReference type="NCBI Taxonomy" id="384677"/>
    <lineage>
        <taxon>Bacteria</taxon>
        <taxon>Bacillati</taxon>
        <taxon>Actinomycetota</taxon>
        <taxon>Actinomycetes</taxon>
        <taxon>Micrococcales</taxon>
        <taxon>Ornithinimicrobiaceae</taxon>
        <taxon>Ornithinimicrobium</taxon>
    </lineage>
</organism>
<dbReference type="NCBIfam" id="TIGR03544">
    <property type="entry name" value="DivI1A_domain"/>
    <property type="match status" value="1"/>
</dbReference>
<evidence type="ECO:0000313" key="11">
    <source>
        <dbReference type="Proteomes" id="UP000662111"/>
    </source>
</evidence>
<dbReference type="InterPro" id="IPR007793">
    <property type="entry name" value="DivIVA_fam"/>
</dbReference>
<dbReference type="Proteomes" id="UP000662111">
    <property type="component" value="Unassembled WGS sequence"/>
</dbReference>
<evidence type="ECO:0000256" key="9">
    <source>
        <dbReference type="SAM" id="Coils"/>
    </source>
</evidence>
<evidence type="ECO:0000256" key="4">
    <source>
        <dbReference type="ARBA" id="ARBA00022490"/>
    </source>
</evidence>
<keyword evidence="6 9" id="KW-0175">Coiled coil</keyword>
<evidence type="ECO:0000256" key="2">
    <source>
        <dbReference type="ARBA" id="ARBA00009008"/>
    </source>
</evidence>
<keyword evidence="7" id="KW-0131">Cell cycle</keyword>
<comment type="caution">
    <text evidence="10">The sequence shown here is derived from an EMBL/GenBank/DDBJ whole genome shotgun (WGS) entry which is preliminary data.</text>
</comment>
<dbReference type="EMBL" id="BMLB01000003">
    <property type="protein sequence ID" value="GGK68702.1"/>
    <property type="molecule type" value="Genomic_DNA"/>
</dbReference>
<feature type="coiled-coil region" evidence="9">
    <location>
        <begin position="32"/>
        <end position="147"/>
    </location>
</feature>
<dbReference type="RefSeq" id="WP_022921499.1">
    <property type="nucleotide sequence ID" value="NZ_BMLB01000003.1"/>
</dbReference>
<protein>
    <recommendedName>
        <fullName evidence="3">Cell wall synthesis protein Wag31</fullName>
    </recommendedName>
    <alternativeName>
        <fullName evidence="8">Antigen 84</fullName>
    </alternativeName>
</protein>
<gene>
    <name evidence="10" type="ORF">GCM10011509_16400</name>
</gene>
<feature type="coiled-coil region" evidence="9">
    <location>
        <begin position="222"/>
        <end position="249"/>
    </location>
</feature>
<accession>A0ABQ2F803</accession>
<comment type="similarity">
    <text evidence="2">Belongs to the DivIVA family.</text>
</comment>
<proteinExistence type="inferred from homology"/>
<evidence type="ECO:0000313" key="10">
    <source>
        <dbReference type="EMBL" id="GGK68702.1"/>
    </source>
</evidence>
<comment type="subcellular location">
    <subcellularLocation>
        <location evidence="1">Cytoplasm</location>
    </subcellularLocation>
</comment>
<evidence type="ECO:0000256" key="7">
    <source>
        <dbReference type="ARBA" id="ARBA00023306"/>
    </source>
</evidence>
<keyword evidence="5" id="KW-0132">Cell division</keyword>
<dbReference type="InterPro" id="IPR019933">
    <property type="entry name" value="DivIVA_domain"/>
</dbReference>
<dbReference type="Gene3D" id="6.10.250.660">
    <property type="match status" value="1"/>
</dbReference>
<evidence type="ECO:0000256" key="5">
    <source>
        <dbReference type="ARBA" id="ARBA00022618"/>
    </source>
</evidence>
<evidence type="ECO:0000256" key="1">
    <source>
        <dbReference type="ARBA" id="ARBA00004496"/>
    </source>
</evidence>
<dbReference type="PANTHER" id="PTHR35794">
    <property type="entry name" value="CELL DIVISION PROTEIN DIVIVA"/>
    <property type="match status" value="1"/>
</dbReference>